<comment type="caution">
    <text evidence="1">The sequence shown here is derived from an EMBL/GenBank/DDBJ whole genome shotgun (WGS) entry which is preliminary data.</text>
</comment>
<evidence type="ECO:0000313" key="2">
    <source>
        <dbReference type="Proteomes" id="UP000234323"/>
    </source>
</evidence>
<organism evidence="1 2">
    <name type="scientific">Rhizophagus irregularis</name>
    <dbReference type="NCBI Taxonomy" id="588596"/>
    <lineage>
        <taxon>Eukaryota</taxon>
        <taxon>Fungi</taxon>
        <taxon>Fungi incertae sedis</taxon>
        <taxon>Mucoromycota</taxon>
        <taxon>Glomeromycotina</taxon>
        <taxon>Glomeromycetes</taxon>
        <taxon>Glomerales</taxon>
        <taxon>Glomeraceae</taxon>
        <taxon>Rhizophagus</taxon>
    </lineage>
</organism>
<dbReference type="OrthoDB" id="2418973at2759"/>
<dbReference type="VEuPathDB" id="FungiDB:RhiirFUN_020096"/>
<sequence length="260" mass="31049">MEFPPSESILQDYENSLEAIQKERRKIKKSIHKKLLQTSEDVGSSVQIDDNKSLKVLENDYHKIYLSEVNLSEKLMFTKQIYRLLFEFNDTQKSDEFKPFIEKYEEEVWINDMQNLDKEFLNTPYTIQKMLTVYENDETDEPDKILTKWYWQLKAYLRHVPSEKNLTSLELLLVDVVAYDITYNCNKPNKPMLKFSSRHSGHIIQICVTSDSINGRFKINFDLPLIKAIEKFHELSPSIDFPNFIKYVIWNEMDELFEYE</sequence>
<name>A0A2I1GY96_9GLOM</name>
<keyword evidence="2" id="KW-1185">Reference proteome</keyword>
<dbReference type="EMBL" id="LLXI01001050">
    <property type="protein sequence ID" value="PKY51608.1"/>
    <property type="molecule type" value="Genomic_DNA"/>
</dbReference>
<dbReference type="Proteomes" id="UP000234323">
    <property type="component" value="Unassembled WGS sequence"/>
</dbReference>
<gene>
    <name evidence="1" type="ORF">RhiirA4_468749</name>
</gene>
<protein>
    <submittedName>
        <fullName evidence="1">Uncharacterized protein</fullName>
    </submittedName>
</protein>
<reference evidence="1 2" key="1">
    <citation type="submission" date="2015-10" db="EMBL/GenBank/DDBJ databases">
        <title>Genome analyses suggest a sexual origin of heterokaryosis in a supposedly ancient asexual fungus.</title>
        <authorList>
            <person name="Ropars J."/>
            <person name="Sedzielewska K."/>
            <person name="Noel J."/>
            <person name="Charron P."/>
            <person name="Farinelli L."/>
            <person name="Marton T."/>
            <person name="Kruger M."/>
            <person name="Pelin A."/>
            <person name="Brachmann A."/>
            <person name="Corradi N."/>
        </authorList>
    </citation>
    <scope>NUCLEOTIDE SEQUENCE [LARGE SCALE GENOMIC DNA]</scope>
    <source>
        <strain evidence="1 2">A4</strain>
    </source>
</reference>
<proteinExistence type="predicted"/>
<accession>A0A2I1GY96</accession>
<evidence type="ECO:0000313" key="1">
    <source>
        <dbReference type="EMBL" id="PKY51608.1"/>
    </source>
</evidence>
<dbReference type="VEuPathDB" id="FungiDB:FUN_013430"/>
<dbReference type="VEuPathDB" id="FungiDB:RhiirA1_462605"/>
<dbReference type="AlphaFoldDB" id="A0A2I1GY96"/>